<accession>A0ABT1VWB3</accession>
<evidence type="ECO:0000256" key="8">
    <source>
        <dbReference type="SAM" id="Coils"/>
    </source>
</evidence>
<evidence type="ECO:0000256" key="3">
    <source>
        <dbReference type="ARBA" id="ARBA00022553"/>
    </source>
</evidence>
<gene>
    <name evidence="12" type="ORF">NFI88_07180</name>
</gene>
<keyword evidence="10" id="KW-0472">Membrane</keyword>
<dbReference type="InterPro" id="IPR036890">
    <property type="entry name" value="HATPase_C_sf"/>
</dbReference>
<evidence type="ECO:0000256" key="2">
    <source>
        <dbReference type="ARBA" id="ARBA00012438"/>
    </source>
</evidence>
<comment type="caution">
    <text evidence="12">The sequence shown here is derived from an EMBL/GenBank/DDBJ whole genome shotgun (WGS) entry which is preliminary data.</text>
</comment>
<evidence type="ECO:0000313" key="12">
    <source>
        <dbReference type="EMBL" id="MCQ8240625.1"/>
    </source>
</evidence>
<evidence type="ECO:0000259" key="11">
    <source>
        <dbReference type="PROSITE" id="PS50109"/>
    </source>
</evidence>
<dbReference type="RefSeq" id="WP_422919371.1">
    <property type="nucleotide sequence ID" value="NZ_JAMZEJ010000004.1"/>
</dbReference>
<dbReference type="InterPro" id="IPR003594">
    <property type="entry name" value="HATPase_dom"/>
</dbReference>
<feature type="coiled-coil region" evidence="8">
    <location>
        <begin position="360"/>
        <end position="394"/>
    </location>
</feature>
<reference evidence="12 13" key="1">
    <citation type="submission" date="2022-06" db="EMBL/GenBank/DDBJ databases">
        <title>Rhizosaccharibacter gen. nov. sp. nov. KSS12, endophytic bacteria isolated from sugarcane.</title>
        <authorList>
            <person name="Pitiwittayakul N."/>
        </authorList>
    </citation>
    <scope>NUCLEOTIDE SEQUENCE [LARGE SCALE GENOMIC DNA]</scope>
    <source>
        <strain evidence="12 13">KSS12</strain>
    </source>
</reference>
<evidence type="ECO:0000256" key="10">
    <source>
        <dbReference type="SAM" id="Phobius"/>
    </source>
</evidence>
<dbReference type="Gene3D" id="3.30.450.20">
    <property type="entry name" value="PAS domain"/>
    <property type="match status" value="1"/>
</dbReference>
<evidence type="ECO:0000256" key="6">
    <source>
        <dbReference type="ARBA" id="ARBA00022777"/>
    </source>
</evidence>
<dbReference type="EMBL" id="JAMZEJ010000004">
    <property type="protein sequence ID" value="MCQ8240625.1"/>
    <property type="molecule type" value="Genomic_DNA"/>
</dbReference>
<dbReference type="SMART" id="SM00387">
    <property type="entry name" value="HATPase_c"/>
    <property type="match status" value="1"/>
</dbReference>
<keyword evidence="10" id="KW-0812">Transmembrane</keyword>
<keyword evidence="3" id="KW-0597">Phosphoprotein</keyword>
<feature type="region of interest" description="Disordered" evidence="9">
    <location>
        <begin position="1"/>
        <end position="20"/>
    </location>
</feature>
<dbReference type="Pfam" id="PF07568">
    <property type="entry name" value="HisKA_2"/>
    <property type="match status" value="1"/>
</dbReference>
<dbReference type="PANTHER" id="PTHR41523">
    <property type="entry name" value="TWO-COMPONENT SYSTEM SENSOR PROTEIN"/>
    <property type="match status" value="1"/>
</dbReference>
<keyword evidence="13" id="KW-1185">Reference proteome</keyword>
<feature type="transmembrane region" description="Helical" evidence="10">
    <location>
        <begin position="302"/>
        <end position="328"/>
    </location>
</feature>
<dbReference type="Pfam" id="PF02518">
    <property type="entry name" value="HATPase_c"/>
    <property type="match status" value="1"/>
</dbReference>
<keyword evidence="7" id="KW-0067">ATP-binding</keyword>
<keyword evidence="5" id="KW-0547">Nucleotide-binding</keyword>
<evidence type="ECO:0000313" key="13">
    <source>
        <dbReference type="Proteomes" id="UP001524547"/>
    </source>
</evidence>
<feature type="domain" description="Histidine kinase" evidence="11">
    <location>
        <begin position="394"/>
        <end position="592"/>
    </location>
</feature>
<feature type="transmembrane region" description="Helical" evidence="10">
    <location>
        <begin position="39"/>
        <end position="62"/>
    </location>
</feature>
<keyword evidence="4" id="KW-0808">Transferase</keyword>
<name>A0ABT1VWB3_9PROT</name>
<dbReference type="InterPro" id="IPR005467">
    <property type="entry name" value="His_kinase_dom"/>
</dbReference>
<evidence type="ECO:0000256" key="4">
    <source>
        <dbReference type="ARBA" id="ARBA00022679"/>
    </source>
</evidence>
<keyword evidence="10" id="KW-1133">Transmembrane helix</keyword>
<proteinExistence type="predicted"/>
<keyword evidence="8" id="KW-0175">Coiled coil</keyword>
<dbReference type="GO" id="GO:0016301">
    <property type="term" value="F:kinase activity"/>
    <property type="evidence" value="ECO:0007669"/>
    <property type="project" value="UniProtKB-KW"/>
</dbReference>
<dbReference type="EC" id="2.7.13.3" evidence="2"/>
<dbReference type="PROSITE" id="PS50109">
    <property type="entry name" value="HIS_KIN"/>
    <property type="match status" value="1"/>
</dbReference>
<protein>
    <recommendedName>
        <fullName evidence="2">histidine kinase</fullName>
        <ecNumber evidence="2">2.7.13.3</ecNumber>
    </recommendedName>
</protein>
<keyword evidence="6 12" id="KW-0418">Kinase</keyword>
<dbReference type="PANTHER" id="PTHR41523:SF8">
    <property type="entry name" value="ETHYLENE RESPONSE SENSOR PROTEIN"/>
    <property type="match status" value="1"/>
</dbReference>
<evidence type="ECO:0000256" key="1">
    <source>
        <dbReference type="ARBA" id="ARBA00000085"/>
    </source>
</evidence>
<sequence length="603" mass="65351">MSSSMTEVRSADDGRPGRNVRRGRRKVWRRVFDSVSARMTMIILFATIPLAAIAALMAWHNFEATSGAARTRAIETAHAFHDWTAKANASAAGVLTRLSTLPPDMLDGPDGGECGSTLRLALMSQTVGLVQVAVQNENGRVLCGGLLPPILATMATDGPSMRVVRSGAGRDARPALLLSHVLDGARGGSGAARITGVLELSFRHNAMPDPNGAPSVRSAPLVDDANTQEWLLAPDIGMLPLCSDCDWAAPGADVLKDLPASEREQHLTRGDDVFVRAPLLGDAQVLVITHISEKERHGTSTFIVRLVEIIFLLTLGLALVAVGAHGLIVAPIKQVTGSVMDWRNAGTYDSRHNRLWPSELRQLSRTFAQATRSLAQHEQHLQRAEARQELLIKEIHHRVKNNLQIIASLLNLQANRIRQPEARAEFASARDRVRALATLHRHLYSEGDLHTLNMRSFLEELCGQLFQAIGEKEGRRIQLDIEAPELTMSSDQAVPLALVVTEAVSNAIKYAFPGGRSGRVSVCLTEEHGGIAKLVIQDNGVGIPVGRAETETGIRDGLGIQLIRGFARQLGATLDVVEEDGTRYTLLVPLHPKNDNAVRLGDP</sequence>
<evidence type="ECO:0000256" key="7">
    <source>
        <dbReference type="ARBA" id="ARBA00022840"/>
    </source>
</evidence>
<organism evidence="12 13">
    <name type="scientific">Rhizosaccharibacter radicis</name>
    <dbReference type="NCBI Taxonomy" id="2782605"/>
    <lineage>
        <taxon>Bacteria</taxon>
        <taxon>Pseudomonadati</taxon>
        <taxon>Pseudomonadota</taxon>
        <taxon>Alphaproteobacteria</taxon>
        <taxon>Acetobacterales</taxon>
        <taxon>Acetobacteraceae</taxon>
        <taxon>Rhizosaccharibacter</taxon>
    </lineage>
</organism>
<comment type="catalytic activity">
    <reaction evidence="1">
        <text>ATP + protein L-histidine = ADP + protein N-phospho-L-histidine.</text>
        <dbReference type="EC" id="2.7.13.3"/>
    </reaction>
</comment>
<dbReference type="SUPFAM" id="SSF55874">
    <property type="entry name" value="ATPase domain of HSP90 chaperone/DNA topoisomerase II/histidine kinase"/>
    <property type="match status" value="1"/>
</dbReference>
<evidence type="ECO:0000256" key="5">
    <source>
        <dbReference type="ARBA" id="ARBA00022741"/>
    </source>
</evidence>
<dbReference type="Proteomes" id="UP001524547">
    <property type="component" value="Unassembled WGS sequence"/>
</dbReference>
<evidence type="ECO:0000256" key="9">
    <source>
        <dbReference type="SAM" id="MobiDB-lite"/>
    </source>
</evidence>
<dbReference type="Gene3D" id="3.30.565.10">
    <property type="entry name" value="Histidine kinase-like ATPase, C-terminal domain"/>
    <property type="match status" value="1"/>
</dbReference>
<dbReference type="InterPro" id="IPR011495">
    <property type="entry name" value="Sig_transdc_His_kin_sub2_dim/P"/>
</dbReference>